<keyword evidence="7" id="KW-0732">Signal</keyword>
<evidence type="ECO:0000256" key="2">
    <source>
        <dbReference type="ARBA" id="ARBA00022670"/>
    </source>
</evidence>
<feature type="chain" id="PRO_5045675973" evidence="7">
    <location>
        <begin position="39"/>
        <end position="339"/>
    </location>
</feature>
<keyword evidence="5" id="KW-0175">Coiled coil</keyword>
<proteinExistence type="inferred from homology"/>
<evidence type="ECO:0000313" key="9">
    <source>
        <dbReference type="EMBL" id="MBE1534169.1"/>
    </source>
</evidence>
<feature type="compositionally biased region" description="Pro residues" evidence="6">
    <location>
        <begin position="41"/>
        <end position="51"/>
    </location>
</feature>
<keyword evidence="4" id="KW-0788">Thiol protease</keyword>
<sequence length="339" mass="35940">MTPDHLRRRRSPRRGMAPAAAATMLLITLGSTAPAAHADPSPQPSGSPGPLPTTVEGLKKELEKLQEEAEILTEQYNKSRVELKAAKKAEQAAATKAAALRAQAEPARQRLGEIAAANYKGGRPDVLFMIDGSAEGLAASAFLAQRQVDTVEALEKRVAQAEAAEKAAHAKTAEVEKAAETSEEARGKAKNKVDEVLKRLEKLTTTNAYSPRTGLKASVKGTGLPAEMARKAVSKLGAPYVWAAAGPSSFDCSGLVVWAYAQVGKSGLPHYTGALYGLGTKVSRNELRSGDLVYFGGNLHHMGIYLSDGKYLHAPQTGDVVKISRLSERSDYAGANRIG</sequence>
<dbReference type="SUPFAM" id="SSF54001">
    <property type="entry name" value="Cysteine proteinases"/>
    <property type="match status" value="1"/>
</dbReference>
<evidence type="ECO:0000313" key="10">
    <source>
        <dbReference type="Proteomes" id="UP000627838"/>
    </source>
</evidence>
<evidence type="ECO:0000256" key="7">
    <source>
        <dbReference type="SAM" id="SignalP"/>
    </source>
</evidence>
<dbReference type="Proteomes" id="UP000627838">
    <property type="component" value="Unassembled WGS sequence"/>
</dbReference>
<dbReference type="InterPro" id="IPR038765">
    <property type="entry name" value="Papain-like_cys_pep_sf"/>
</dbReference>
<dbReference type="RefSeq" id="WP_225961250.1">
    <property type="nucleotide sequence ID" value="NZ_JADBDZ010000001.1"/>
</dbReference>
<reference evidence="9 10" key="1">
    <citation type="submission" date="2020-10" db="EMBL/GenBank/DDBJ databases">
        <title>Sequencing the genomes of 1000 actinobacteria strains.</title>
        <authorList>
            <person name="Klenk H.-P."/>
        </authorList>
    </citation>
    <scope>NUCLEOTIDE SEQUENCE [LARGE SCALE GENOMIC DNA]</scope>
    <source>
        <strain evidence="9 10">DSM 46744</strain>
    </source>
</reference>
<dbReference type="EMBL" id="JADBDZ010000001">
    <property type="protein sequence ID" value="MBE1534169.1"/>
    <property type="molecule type" value="Genomic_DNA"/>
</dbReference>
<evidence type="ECO:0000256" key="3">
    <source>
        <dbReference type="ARBA" id="ARBA00022801"/>
    </source>
</evidence>
<gene>
    <name evidence="9" type="ORF">H4W34_004002</name>
</gene>
<dbReference type="Pfam" id="PF00877">
    <property type="entry name" value="NLPC_P60"/>
    <property type="match status" value="1"/>
</dbReference>
<evidence type="ECO:0000259" key="8">
    <source>
        <dbReference type="PROSITE" id="PS51935"/>
    </source>
</evidence>
<comment type="caution">
    <text evidence="9">The sequence shown here is derived from an EMBL/GenBank/DDBJ whole genome shotgun (WGS) entry which is preliminary data.</text>
</comment>
<feature type="signal peptide" evidence="7">
    <location>
        <begin position="1"/>
        <end position="38"/>
    </location>
</feature>
<feature type="region of interest" description="Disordered" evidence="6">
    <location>
        <begin position="165"/>
        <end position="190"/>
    </location>
</feature>
<evidence type="ECO:0000256" key="4">
    <source>
        <dbReference type="ARBA" id="ARBA00022807"/>
    </source>
</evidence>
<dbReference type="GO" id="GO:0016787">
    <property type="term" value="F:hydrolase activity"/>
    <property type="evidence" value="ECO:0007669"/>
    <property type="project" value="UniProtKB-KW"/>
</dbReference>
<dbReference type="InterPro" id="IPR000064">
    <property type="entry name" value="NLP_P60_dom"/>
</dbReference>
<organism evidence="9 10">
    <name type="scientific">Actinomadura algeriensis</name>
    <dbReference type="NCBI Taxonomy" id="1679523"/>
    <lineage>
        <taxon>Bacteria</taxon>
        <taxon>Bacillati</taxon>
        <taxon>Actinomycetota</taxon>
        <taxon>Actinomycetes</taxon>
        <taxon>Streptosporangiales</taxon>
        <taxon>Thermomonosporaceae</taxon>
        <taxon>Actinomadura</taxon>
    </lineage>
</organism>
<evidence type="ECO:0000256" key="6">
    <source>
        <dbReference type="SAM" id="MobiDB-lite"/>
    </source>
</evidence>
<protein>
    <submittedName>
        <fullName evidence="9">Cell wall-associated NlpC family hydrolase</fullName>
    </submittedName>
</protein>
<dbReference type="PROSITE" id="PS51935">
    <property type="entry name" value="NLPC_P60"/>
    <property type="match status" value="1"/>
</dbReference>
<comment type="similarity">
    <text evidence="1">Belongs to the peptidase C40 family.</text>
</comment>
<dbReference type="Gene3D" id="3.90.1720.10">
    <property type="entry name" value="endopeptidase domain like (from Nostoc punctiforme)"/>
    <property type="match status" value="1"/>
</dbReference>
<dbReference type="PANTHER" id="PTHR47053:SF1">
    <property type="entry name" value="MUREIN DD-ENDOPEPTIDASE MEPH-RELATED"/>
    <property type="match status" value="1"/>
</dbReference>
<dbReference type="PANTHER" id="PTHR47053">
    <property type="entry name" value="MUREIN DD-ENDOPEPTIDASE MEPH-RELATED"/>
    <property type="match status" value="1"/>
</dbReference>
<dbReference type="InterPro" id="IPR051202">
    <property type="entry name" value="Peptidase_C40"/>
</dbReference>
<evidence type="ECO:0000256" key="1">
    <source>
        <dbReference type="ARBA" id="ARBA00007074"/>
    </source>
</evidence>
<feature type="domain" description="NlpC/P60" evidence="8">
    <location>
        <begin position="222"/>
        <end position="339"/>
    </location>
</feature>
<keyword evidence="10" id="KW-1185">Reference proteome</keyword>
<evidence type="ECO:0000256" key="5">
    <source>
        <dbReference type="SAM" id="Coils"/>
    </source>
</evidence>
<name>A0ABR9JUC6_9ACTN</name>
<keyword evidence="2" id="KW-0645">Protease</keyword>
<feature type="coiled-coil region" evidence="5">
    <location>
        <begin position="55"/>
        <end position="89"/>
    </location>
</feature>
<keyword evidence="3 9" id="KW-0378">Hydrolase</keyword>
<accession>A0ABR9JUC6</accession>
<feature type="region of interest" description="Disordered" evidence="6">
    <location>
        <begin position="31"/>
        <end position="55"/>
    </location>
</feature>